<evidence type="ECO:0000313" key="2">
    <source>
        <dbReference type="EMBL" id="GAG25305.1"/>
    </source>
</evidence>
<accession>X0W416</accession>
<protein>
    <submittedName>
        <fullName evidence="2">Uncharacterized protein</fullName>
    </submittedName>
</protein>
<evidence type="ECO:0000256" key="1">
    <source>
        <dbReference type="SAM" id="Coils"/>
    </source>
</evidence>
<sequence length="259" mass="29946">RYTDRKEKFRERRIALNKEKSKLESDLRRLNRAAPRVRKQGKIIELEGKIKAVNKKLLDDPTETRLAQEALDLEAEMKGLRKRDFRNTEPDELADIEQQVNDSYQKILTGELNPDYLPRGASAASLMTRKFPVSDTDLLNAGFLQTDMMDQVRSYTNSMLRPAILKKNNVDIDLKTELQEIADSYDVMMRPYEDITMNPKATPEEIASANKQIQELLDEKDLSITTHNLILDRFYTRPQVASGRYSDQISNIGAFMRNF</sequence>
<name>X0W416_9ZZZZ</name>
<gene>
    <name evidence="2" type="ORF">S01H1_53586</name>
</gene>
<feature type="non-terminal residue" evidence="2">
    <location>
        <position position="259"/>
    </location>
</feature>
<organism evidence="2">
    <name type="scientific">marine sediment metagenome</name>
    <dbReference type="NCBI Taxonomy" id="412755"/>
    <lineage>
        <taxon>unclassified sequences</taxon>
        <taxon>metagenomes</taxon>
        <taxon>ecological metagenomes</taxon>
    </lineage>
</organism>
<feature type="non-terminal residue" evidence="2">
    <location>
        <position position="1"/>
    </location>
</feature>
<reference evidence="2" key="1">
    <citation type="journal article" date="2014" name="Front. Microbiol.">
        <title>High frequency of phylogenetically diverse reductive dehalogenase-homologous genes in deep subseafloor sedimentary metagenomes.</title>
        <authorList>
            <person name="Kawai M."/>
            <person name="Futagami T."/>
            <person name="Toyoda A."/>
            <person name="Takaki Y."/>
            <person name="Nishi S."/>
            <person name="Hori S."/>
            <person name="Arai W."/>
            <person name="Tsubouchi T."/>
            <person name="Morono Y."/>
            <person name="Uchiyama I."/>
            <person name="Ito T."/>
            <person name="Fujiyama A."/>
            <person name="Inagaki F."/>
            <person name="Takami H."/>
        </authorList>
    </citation>
    <scope>NUCLEOTIDE SEQUENCE</scope>
    <source>
        <strain evidence="2">Expedition CK06-06</strain>
    </source>
</reference>
<comment type="caution">
    <text evidence="2">The sequence shown here is derived from an EMBL/GenBank/DDBJ whole genome shotgun (WGS) entry which is preliminary data.</text>
</comment>
<proteinExistence type="predicted"/>
<feature type="coiled-coil region" evidence="1">
    <location>
        <begin position="6"/>
        <end position="83"/>
    </location>
</feature>
<dbReference type="EMBL" id="BARS01034706">
    <property type="protein sequence ID" value="GAG25305.1"/>
    <property type="molecule type" value="Genomic_DNA"/>
</dbReference>
<keyword evidence="1" id="KW-0175">Coiled coil</keyword>
<dbReference type="AlphaFoldDB" id="X0W416"/>